<dbReference type="InterPro" id="IPR046346">
    <property type="entry name" value="Aminoacid_DH-like_N_sf"/>
</dbReference>
<feature type="domain" description="NAD-glutamate dehydrogenase ACT3" evidence="6">
    <location>
        <begin position="555"/>
        <end position="619"/>
    </location>
</feature>
<dbReference type="Proteomes" id="UP001224674">
    <property type="component" value="Chromosome"/>
</dbReference>
<dbReference type="InterPro" id="IPR049058">
    <property type="entry name" value="NAD_Glu_DH_HM2"/>
</dbReference>
<dbReference type="EMBL" id="CP122566">
    <property type="protein sequence ID" value="WGH93314.1"/>
    <property type="molecule type" value="Genomic_DNA"/>
</dbReference>
<evidence type="ECO:0000256" key="1">
    <source>
        <dbReference type="SAM" id="Coils"/>
    </source>
</evidence>
<dbReference type="Pfam" id="PF21074">
    <property type="entry name" value="GDH_C"/>
    <property type="match status" value="1"/>
</dbReference>
<evidence type="ECO:0000259" key="5">
    <source>
        <dbReference type="Pfam" id="PF21076"/>
    </source>
</evidence>
<feature type="coiled-coil region" evidence="1">
    <location>
        <begin position="161"/>
        <end position="206"/>
    </location>
</feature>
<protein>
    <submittedName>
        <fullName evidence="7">NAD-glutamate dehydrogenase</fullName>
        <ecNumber evidence="7">1.4.1.2</ecNumber>
    </submittedName>
</protein>
<feature type="domain" description="NAD-glutamate dehydrogenase catalytic" evidence="2">
    <location>
        <begin position="734"/>
        <end position="1238"/>
    </location>
</feature>
<organism evidence="7 8">
    <name type="scientific">Auritidibacter ignavus</name>
    <dbReference type="NCBI Taxonomy" id="678932"/>
    <lineage>
        <taxon>Bacteria</taxon>
        <taxon>Bacillati</taxon>
        <taxon>Actinomycetota</taxon>
        <taxon>Actinomycetes</taxon>
        <taxon>Micrococcales</taxon>
        <taxon>Micrococcaceae</taxon>
        <taxon>Auritidibacter</taxon>
    </lineage>
</organism>
<dbReference type="InterPro" id="IPR048381">
    <property type="entry name" value="GDH_C"/>
</dbReference>
<keyword evidence="7" id="KW-0560">Oxidoreductase</keyword>
<evidence type="ECO:0000313" key="7">
    <source>
        <dbReference type="EMBL" id="WGH93314.1"/>
    </source>
</evidence>
<dbReference type="Pfam" id="PF21075">
    <property type="entry name" value="GDH_ACT1"/>
    <property type="match status" value="1"/>
</dbReference>
<dbReference type="PANTHER" id="PTHR43403">
    <property type="entry name" value="NAD-SPECIFIC GLUTAMATE DEHYDROGENASE"/>
    <property type="match status" value="1"/>
</dbReference>
<dbReference type="InterPro" id="IPR049059">
    <property type="entry name" value="NAD_Glu_DH_HM1"/>
</dbReference>
<dbReference type="InterPro" id="IPR024727">
    <property type="entry name" value="NAD_Glu_DH_N_ACT1"/>
</dbReference>
<evidence type="ECO:0000259" key="4">
    <source>
        <dbReference type="Pfam" id="PF21075"/>
    </source>
</evidence>
<dbReference type="Pfam" id="PF21078">
    <property type="entry name" value="GDH_HM3"/>
    <property type="match status" value="1"/>
</dbReference>
<accession>A0AAJ6DCC1</accession>
<name>A0AAJ6DCC1_9MICC</name>
<dbReference type="SUPFAM" id="SSF53223">
    <property type="entry name" value="Aminoacid dehydrogenase-like, N-terminal domain"/>
    <property type="match status" value="1"/>
</dbReference>
<dbReference type="GO" id="GO:0004352">
    <property type="term" value="F:glutamate dehydrogenase (NAD+) activity"/>
    <property type="evidence" value="ECO:0007669"/>
    <property type="project" value="UniProtKB-EC"/>
</dbReference>
<dbReference type="Pfam" id="PF21079">
    <property type="entry name" value="GDH_HM2"/>
    <property type="match status" value="1"/>
</dbReference>
<dbReference type="InterPro" id="IPR028971">
    <property type="entry name" value="NAD-GDH_cat"/>
</dbReference>
<reference evidence="7 8" key="1">
    <citation type="submission" date="2023-03" db="EMBL/GenBank/DDBJ databases">
        <title>Complete genome sequences of several Auritidibacter ignavus strains isolated from ear infections.</title>
        <authorList>
            <person name="Baehr T."/>
            <person name="Baumhoegger A.M."/>
        </authorList>
    </citation>
    <scope>NUCLEOTIDE SEQUENCE [LARGE SCALE GENOMIC DNA]</scope>
    <source>
        <strain evidence="7 8">BABAE-6</strain>
    </source>
</reference>
<evidence type="ECO:0000259" key="6">
    <source>
        <dbReference type="Pfam" id="PF21077"/>
    </source>
</evidence>
<dbReference type="Pfam" id="PF21077">
    <property type="entry name" value="GDH_ACT3"/>
    <property type="match status" value="1"/>
</dbReference>
<dbReference type="PANTHER" id="PTHR43403:SF1">
    <property type="entry name" value="NAD-SPECIFIC GLUTAMATE DEHYDROGENASE"/>
    <property type="match status" value="1"/>
</dbReference>
<evidence type="ECO:0000259" key="2">
    <source>
        <dbReference type="Pfam" id="PF05088"/>
    </source>
</evidence>
<dbReference type="InterPro" id="IPR049056">
    <property type="entry name" value="NAD_Glu_DH_HM3"/>
</dbReference>
<keyword evidence="8" id="KW-1185">Reference proteome</keyword>
<dbReference type="Pfam" id="PF21076">
    <property type="entry name" value="GDH_ACT2"/>
    <property type="match status" value="1"/>
</dbReference>
<dbReference type="InterPro" id="IPR049062">
    <property type="entry name" value="NAD_Glu_DH_ACT2"/>
</dbReference>
<evidence type="ECO:0000313" key="8">
    <source>
        <dbReference type="Proteomes" id="UP001224674"/>
    </source>
</evidence>
<dbReference type="InterPro" id="IPR036291">
    <property type="entry name" value="NAD(P)-bd_dom_sf"/>
</dbReference>
<feature type="domain" description="NAD-glutamate dehydrogenase N-terminal ACT1" evidence="4">
    <location>
        <begin position="19"/>
        <end position="175"/>
    </location>
</feature>
<dbReference type="EC" id="1.4.1.2" evidence="7"/>
<dbReference type="InterPro" id="IPR007780">
    <property type="entry name" value="NAD_Glu_DH_bac"/>
</dbReference>
<proteinExistence type="predicted"/>
<dbReference type="GO" id="GO:0004069">
    <property type="term" value="F:L-aspartate:2-oxoglutarate aminotransferase activity"/>
    <property type="evidence" value="ECO:0007669"/>
    <property type="project" value="InterPro"/>
</dbReference>
<dbReference type="Gene3D" id="3.40.50.720">
    <property type="entry name" value="NAD(P)-binding Rossmann-like Domain"/>
    <property type="match status" value="1"/>
</dbReference>
<feature type="domain" description="NAD-glutamate dehydrogenase ACT2" evidence="5">
    <location>
        <begin position="402"/>
        <end position="495"/>
    </location>
</feature>
<dbReference type="SUPFAM" id="SSF51735">
    <property type="entry name" value="NAD(P)-binding Rossmann-fold domains"/>
    <property type="match status" value="1"/>
</dbReference>
<dbReference type="Pfam" id="PF05088">
    <property type="entry name" value="Bac_GDH_CD"/>
    <property type="match status" value="1"/>
</dbReference>
<dbReference type="RefSeq" id="WP_279674899.1">
    <property type="nucleotide sequence ID" value="NZ_CP122566.1"/>
</dbReference>
<sequence>MTRTQPLWTKESTGTEELAQAYFHDLSAEDREKLGDADARSILDHHLELAMARPAHEASVDIHNAGHVTTVYVVQQDMQFLVDSVTAVLSGSGHGIELINHPMFIVHRDAETAELQSVFPVPSTGPRLSGETAENIASDALLGPKGTTVSIESWMSIRLYEKVDEQEVAELEQQLSDSLEDVSLVARDQEKMRTQALQVADQLRQQAPTSTSGVDETAALLEWMVKGGFIFQGYRRYDLEHTADGDVVLAGESANSLGILSRRQGTGRRPLTQSGQQQIQVPNPLIVTKTNAVSRVQNQVPMDYVAIKTYDENGKVTGENRFIGLFTAKIRTTPVQELPVARETARAVVRLSGFGPHSHSEQQLLDHLETYPREELLQSGSEQVWATLESVLHIGQRRRSAVYVHQDPFGRYARAMVYLPKDRYNTSVRKRIQNILMDVLHGESLEYQVLLGEAVLARVTFRIKIASQYQDTGVVESLDMSQLRHDLAQAIRSWKEGIDIEAVAVFGEESGVDAAQIWDEAFPPGYRVRYEVEDALEDISRFTALNDNEPTVYAIPDASDSSQARVKIYSKESKDLSDVLPVFRDMGLRVIDEYPFMISPSDQREFFLYDLGVQAEHELDLTVVSSLLEETAAATLIGTNSSDGFNRLGIELGLPLGQVAILRAYAHYLRQLSFPSSLELVATTLLNNPVATSGLVELFATKFDPQATEAEGEESDGEASQARVEATEQARDKVLASLDDVASLDADRILRAFITVIDATVRTNAYLDPHNSSAAGGGPRLSFKILPQRINFAPQPRPAFEIWVHSPQVSGTHLRYDKIARGGLRWSDRAEDFRTEVLGLVQTQQVKNGVIVPAGAKGGFFAHGLPDPSQNRNAWFEAGRDAYQTFIRGLLDLTDNQQLGAEETTVITPERVIRHDGTDPYLVVAADKGTASFSDTANAISAEYGFWLADAFASGGSVGYDHKQMGITARGAWESVRSHAAALELDADHDPITVVGIGDMSGDVFGNGLLRSQHLKLIAAFNHLHIFIDPNPDPEASYTERRRLYDTPRSTWADYDRDLISAGGGVFDRGSKSIEITEQMREALGLEESVTSASGEELIHYILQAPVDLLYNGGIGTYIKAESETSEDVGDRANDVIRINGSQVRARIIGEGGNLGATQAGRVEAAAHGVRVNTDAVDNSAGVDASDHEVNIKILLENMIASGDLTAENREELLASMTDEVGHLVLDTNASQNRLLRVEESLSLNWMPALIRYVSWLEEHGGLNRELESIPSHATLNQRLKDGKPVYTPELSILLAYAKNTLARQLQETDIVTDPWFSRWLVRYFPERLQETGENAILQHPLGAQIIATRLANHVIDSGGITVIFRAEEETAADLSTLVRAFIVAEEIYQLPALQQQINDLPATLDHRVRMQMLQDLRRLTDRLMRWLIHHQLTTEPMHSRIERFQDTVAAVQPKIGQLLTGDMHQAATSRATKLREAGVGDELAETVATLFESYSLLDIAGIADRFDQDPAGIARVYFHGQDYFDAEKLLELITDLPRRTRWDALARVSIREDLYGWLSDLASVIVEQTAEAFTYDTHEEVSAAVEDWRAHHKRRVHRVKGFFDEIRAQLQPEEGEHTDLAMLTVVLHRLRTLIV</sequence>
<feature type="domain" description="NAD-specific glutamate dehydrogenase C-terminal" evidence="3">
    <location>
        <begin position="1285"/>
        <end position="1632"/>
    </location>
</feature>
<gene>
    <name evidence="7" type="ORF">QDX21_00385</name>
</gene>
<dbReference type="PIRSF" id="PIRSF036761">
    <property type="entry name" value="GDH_Mll4104"/>
    <property type="match status" value="1"/>
</dbReference>
<keyword evidence="1" id="KW-0175">Coiled coil</keyword>
<dbReference type="InterPro" id="IPR049064">
    <property type="entry name" value="NAD_Glu_DH_ACT3"/>
</dbReference>
<dbReference type="GO" id="GO:0006538">
    <property type="term" value="P:L-glutamate catabolic process"/>
    <property type="evidence" value="ECO:0007669"/>
    <property type="project" value="InterPro"/>
</dbReference>
<dbReference type="Pfam" id="PF21073">
    <property type="entry name" value="GDH_HM1"/>
    <property type="match status" value="1"/>
</dbReference>
<evidence type="ECO:0000259" key="3">
    <source>
        <dbReference type="Pfam" id="PF21074"/>
    </source>
</evidence>